<feature type="domain" description="ABC transmembrane type-1" evidence="8">
    <location>
        <begin position="85"/>
        <end position="315"/>
    </location>
</feature>
<sequence length="324" mass="35280">MLVFVLFGVTLCTFFMSHVIPGDPAQMMAGPHASADTIRSIRRQLGLDRPLWVQYGTYLWGLLHGDLGVSIRTQQPVIHDLAAFFPATLELVLYAFLLAIVTGIPLGVLAAVKRNTVWDYAARVVSLGGVSVPVFWSGLVLILLFYARLGWLPASGRLDPSLPPPPTITGLYTVDSALTGYWADFFNSLWHLVLPAVTLSYVQLSIIVRQVRSSMLEVLGKEFILTGRANGLGRGFLIVRYALRNALVPTITVIGLSIGSLLGGAVVTETVFDWPGMGNYVVQSIASLDFPAIMGFTVVIGAAYVLINLVVDLLHYALDPQIRR</sequence>
<keyword evidence="4 7" id="KW-0812">Transmembrane</keyword>
<evidence type="ECO:0000313" key="10">
    <source>
        <dbReference type="Proteomes" id="UP000183508"/>
    </source>
</evidence>
<keyword evidence="3" id="KW-1003">Cell membrane</keyword>
<evidence type="ECO:0000313" key="9">
    <source>
        <dbReference type="EMBL" id="SFU85715.1"/>
    </source>
</evidence>
<dbReference type="PROSITE" id="PS50928">
    <property type="entry name" value="ABC_TM1"/>
    <property type="match status" value="1"/>
</dbReference>
<feature type="transmembrane region" description="Helical" evidence="7">
    <location>
        <begin position="246"/>
        <end position="272"/>
    </location>
</feature>
<dbReference type="GO" id="GO:0005886">
    <property type="term" value="C:plasma membrane"/>
    <property type="evidence" value="ECO:0007669"/>
    <property type="project" value="UniProtKB-SubCell"/>
</dbReference>
<feature type="transmembrane region" description="Helical" evidence="7">
    <location>
        <begin position="124"/>
        <end position="147"/>
    </location>
</feature>
<feature type="transmembrane region" description="Helical" evidence="7">
    <location>
        <begin position="91"/>
        <end position="112"/>
    </location>
</feature>
<keyword evidence="6 7" id="KW-0472">Membrane</keyword>
<dbReference type="InterPro" id="IPR035906">
    <property type="entry name" value="MetI-like_sf"/>
</dbReference>
<accession>A0A1I7JKJ0</accession>
<dbReference type="InterPro" id="IPR000515">
    <property type="entry name" value="MetI-like"/>
</dbReference>
<dbReference type="SUPFAM" id="SSF161098">
    <property type="entry name" value="MetI-like"/>
    <property type="match status" value="1"/>
</dbReference>
<dbReference type="CDD" id="cd06261">
    <property type="entry name" value="TM_PBP2"/>
    <property type="match status" value="1"/>
</dbReference>
<dbReference type="InterPro" id="IPR045621">
    <property type="entry name" value="BPD_transp_1_N"/>
</dbReference>
<evidence type="ECO:0000256" key="4">
    <source>
        <dbReference type="ARBA" id="ARBA00022692"/>
    </source>
</evidence>
<dbReference type="GO" id="GO:0071916">
    <property type="term" value="F:dipeptide transmembrane transporter activity"/>
    <property type="evidence" value="ECO:0007669"/>
    <property type="project" value="TreeGrafter"/>
</dbReference>
<keyword evidence="2 7" id="KW-0813">Transport</keyword>
<proteinExistence type="inferred from homology"/>
<dbReference type="EMBL" id="FPBV01000010">
    <property type="protein sequence ID" value="SFU85715.1"/>
    <property type="molecule type" value="Genomic_DNA"/>
</dbReference>
<dbReference type="Proteomes" id="UP000183508">
    <property type="component" value="Unassembled WGS sequence"/>
</dbReference>
<dbReference type="STRING" id="392015.SAMN05421543_110102"/>
<dbReference type="Pfam" id="PF19300">
    <property type="entry name" value="BPD_transp_1_N"/>
    <property type="match status" value="1"/>
</dbReference>
<protein>
    <submittedName>
        <fullName evidence="9">Peptide/nickel transport system permease protein</fullName>
    </submittedName>
</protein>
<dbReference type="Gene3D" id="1.10.3720.10">
    <property type="entry name" value="MetI-like"/>
    <property type="match status" value="1"/>
</dbReference>
<dbReference type="PANTHER" id="PTHR43163">
    <property type="entry name" value="DIPEPTIDE TRANSPORT SYSTEM PERMEASE PROTEIN DPPB-RELATED"/>
    <property type="match status" value="1"/>
</dbReference>
<evidence type="ECO:0000256" key="3">
    <source>
        <dbReference type="ARBA" id="ARBA00022475"/>
    </source>
</evidence>
<evidence type="ECO:0000256" key="5">
    <source>
        <dbReference type="ARBA" id="ARBA00022989"/>
    </source>
</evidence>
<dbReference type="Pfam" id="PF00528">
    <property type="entry name" value="BPD_transp_1"/>
    <property type="match status" value="1"/>
</dbReference>
<comment type="subcellular location">
    <subcellularLocation>
        <location evidence="1 7">Cell membrane</location>
        <topology evidence="1 7">Multi-pass membrane protein</topology>
    </subcellularLocation>
</comment>
<feature type="transmembrane region" description="Helical" evidence="7">
    <location>
        <begin position="292"/>
        <end position="318"/>
    </location>
</feature>
<evidence type="ECO:0000256" key="6">
    <source>
        <dbReference type="ARBA" id="ARBA00023136"/>
    </source>
</evidence>
<evidence type="ECO:0000259" key="8">
    <source>
        <dbReference type="PROSITE" id="PS50928"/>
    </source>
</evidence>
<feature type="transmembrane region" description="Helical" evidence="7">
    <location>
        <begin position="189"/>
        <end position="208"/>
    </location>
</feature>
<comment type="similarity">
    <text evidence="7">Belongs to the binding-protein-dependent transport system permease family.</text>
</comment>
<evidence type="ECO:0000256" key="2">
    <source>
        <dbReference type="ARBA" id="ARBA00022448"/>
    </source>
</evidence>
<name>A0A1I7JKJ0_9BACL</name>
<evidence type="ECO:0000256" key="7">
    <source>
        <dbReference type="RuleBase" id="RU363032"/>
    </source>
</evidence>
<keyword evidence="10" id="KW-1185">Reference proteome</keyword>
<dbReference type="PANTHER" id="PTHR43163:SF8">
    <property type="entry name" value="D,D-DIPEPTIDE TRANSPORT SYSTEM PERMEASE PROTEIN DDPB-RELATED"/>
    <property type="match status" value="1"/>
</dbReference>
<keyword evidence="5 7" id="KW-1133">Transmembrane helix</keyword>
<organism evidence="9 10">
    <name type="scientific">Alicyclobacillus macrosporangiidus</name>
    <dbReference type="NCBI Taxonomy" id="392015"/>
    <lineage>
        <taxon>Bacteria</taxon>
        <taxon>Bacillati</taxon>
        <taxon>Bacillota</taxon>
        <taxon>Bacilli</taxon>
        <taxon>Bacillales</taxon>
        <taxon>Alicyclobacillaceae</taxon>
        <taxon>Alicyclobacillus</taxon>
    </lineage>
</organism>
<reference evidence="10" key="1">
    <citation type="submission" date="2016-10" db="EMBL/GenBank/DDBJ databases">
        <authorList>
            <person name="Varghese N."/>
        </authorList>
    </citation>
    <scope>NUCLEOTIDE SEQUENCE [LARGE SCALE GENOMIC DNA]</scope>
    <source>
        <strain evidence="10">DSM 17980</strain>
    </source>
</reference>
<dbReference type="AlphaFoldDB" id="A0A1I7JKJ0"/>
<gene>
    <name evidence="9" type="ORF">SAMN05421543_110102</name>
</gene>
<evidence type="ECO:0000256" key="1">
    <source>
        <dbReference type="ARBA" id="ARBA00004651"/>
    </source>
</evidence>